<name>X0ZCN4_9ZZZZ</name>
<reference evidence="1" key="1">
    <citation type="journal article" date="2014" name="Front. Microbiol.">
        <title>High frequency of phylogenetically diverse reductive dehalogenase-homologous genes in deep subseafloor sedimentary metagenomes.</title>
        <authorList>
            <person name="Kawai M."/>
            <person name="Futagami T."/>
            <person name="Toyoda A."/>
            <person name="Takaki Y."/>
            <person name="Nishi S."/>
            <person name="Hori S."/>
            <person name="Arai W."/>
            <person name="Tsubouchi T."/>
            <person name="Morono Y."/>
            <person name="Uchiyama I."/>
            <person name="Ito T."/>
            <person name="Fujiyama A."/>
            <person name="Inagaki F."/>
            <person name="Takami H."/>
        </authorList>
    </citation>
    <scope>NUCLEOTIDE SEQUENCE</scope>
    <source>
        <strain evidence="1">Expedition CK06-06</strain>
    </source>
</reference>
<comment type="caution">
    <text evidence="1">The sequence shown here is derived from an EMBL/GenBank/DDBJ whole genome shotgun (WGS) entry which is preliminary data.</text>
</comment>
<sequence length="74" mass="8545">MTGDGSLLYFYNILRNYSILNVETLLQISTGRKVHFSLPFPTYFTLKTKSEFGTSRTEKGVEDNFLNKHPILIK</sequence>
<protein>
    <submittedName>
        <fullName evidence="1">Uncharacterized protein</fullName>
    </submittedName>
</protein>
<proteinExistence type="predicted"/>
<accession>X0ZCN4</accession>
<dbReference type="AlphaFoldDB" id="X0ZCN4"/>
<gene>
    <name evidence="1" type="ORF">S01H4_01109</name>
</gene>
<dbReference type="EMBL" id="BART01000187">
    <property type="protein sequence ID" value="GAG67009.1"/>
    <property type="molecule type" value="Genomic_DNA"/>
</dbReference>
<evidence type="ECO:0000313" key="1">
    <source>
        <dbReference type="EMBL" id="GAG67009.1"/>
    </source>
</evidence>
<organism evidence="1">
    <name type="scientific">marine sediment metagenome</name>
    <dbReference type="NCBI Taxonomy" id="412755"/>
    <lineage>
        <taxon>unclassified sequences</taxon>
        <taxon>metagenomes</taxon>
        <taxon>ecological metagenomes</taxon>
    </lineage>
</organism>